<dbReference type="EMBL" id="LJCO01000072">
    <property type="protein sequence ID" value="KPV42652.1"/>
    <property type="molecule type" value="Genomic_DNA"/>
</dbReference>
<name>A0A0P9CB25_9BACL</name>
<protein>
    <recommendedName>
        <fullName evidence="1">BPL/LPL catalytic domain-containing protein</fullName>
    </recommendedName>
</protein>
<feature type="domain" description="BPL/LPL catalytic" evidence="1">
    <location>
        <begin position="1"/>
        <end position="165"/>
    </location>
</feature>
<keyword evidence="3" id="KW-1185">Reference proteome</keyword>
<dbReference type="AlphaFoldDB" id="A0A0P9CB25"/>
<dbReference type="STRING" id="471514.AN477_16605"/>
<organism evidence="2 3">
    <name type="scientific">Alicyclobacillus ferrooxydans</name>
    <dbReference type="NCBI Taxonomy" id="471514"/>
    <lineage>
        <taxon>Bacteria</taxon>
        <taxon>Bacillati</taxon>
        <taxon>Bacillota</taxon>
        <taxon>Bacilli</taxon>
        <taxon>Bacillales</taxon>
        <taxon>Alicyclobacillaceae</taxon>
        <taxon>Alicyclobacillus</taxon>
    </lineage>
</organism>
<dbReference type="InterPro" id="IPR004143">
    <property type="entry name" value="BPL_LPL_catalytic"/>
</dbReference>
<gene>
    <name evidence="2" type="ORF">AN477_16605</name>
</gene>
<dbReference type="SUPFAM" id="SSF55681">
    <property type="entry name" value="Class II aaRS and biotin synthetases"/>
    <property type="match status" value="1"/>
</dbReference>
<dbReference type="InterPro" id="IPR045864">
    <property type="entry name" value="aa-tRNA-synth_II/BPL/LPL"/>
</dbReference>
<evidence type="ECO:0000259" key="1">
    <source>
        <dbReference type="PROSITE" id="PS51733"/>
    </source>
</evidence>
<dbReference type="Pfam" id="PF21948">
    <property type="entry name" value="LplA-B_cat"/>
    <property type="match status" value="1"/>
</dbReference>
<dbReference type="Gene3D" id="3.30.930.10">
    <property type="entry name" value="Bira Bifunctional Protein, Domain 2"/>
    <property type="match status" value="1"/>
</dbReference>
<sequence length="187" mass="20553">MNEMKQSGWDVVVRNTGGTAVPQGPGVVHLSYLFPRDARKVTTDAYYRILCQPLIAWLETLGLQAVTGALPGSYCDGTYNILVDNKKLVGTAQAWRGGLAGVKSNRPGYILAHACMVVDVDMVAAAERINRFYARAGNDYRVHPETSTALRDLVPDRFQGMTPFEAATSVANDWVTWYSAQVADVRR</sequence>
<evidence type="ECO:0000313" key="2">
    <source>
        <dbReference type="EMBL" id="KPV42652.1"/>
    </source>
</evidence>
<dbReference type="GO" id="GO:0016740">
    <property type="term" value="F:transferase activity"/>
    <property type="evidence" value="ECO:0007669"/>
    <property type="project" value="UniProtKB-ARBA"/>
</dbReference>
<dbReference type="PATRIC" id="fig|471514.4.peg.1173"/>
<dbReference type="PANTHER" id="PTHR43679">
    <property type="entry name" value="OCTANOYLTRANSFERASE LIPM-RELATED"/>
    <property type="match status" value="1"/>
</dbReference>
<dbReference type="InterPro" id="IPR050664">
    <property type="entry name" value="Octanoyltrans_LipM/LipL"/>
</dbReference>
<dbReference type="PROSITE" id="PS51733">
    <property type="entry name" value="BPL_LPL_CATALYTIC"/>
    <property type="match status" value="1"/>
</dbReference>
<accession>A0A0P9CB25</accession>
<proteinExistence type="predicted"/>
<reference evidence="2 3" key="1">
    <citation type="submission" date="2015-09" db="EMBL/GenBank/DDBJ databases">
        <title>Draft genome sequence of Alicyclobacillus ferrooxydans DSM 22381.</title>
        <authorList>
            <person name="Hemp J."/>
        </authorList>
    </citation>
    <scope>NUCLEOTIDE SEQUENCE [LARGE SCALE GENOMIC DNA]</scope>
    <source>
        <strain evidence="2 3">TC-34</strain>
    </source>
</reference>
<dbReference type="GO" id="GO:0140096">
    <property type="term" value="F:catalytic activity, acting on a protein"/>
    <property type="evidence" value="ECO:0007669"/>
    <property type="project" value="UniProtKB-ARBA"/>
</dbReference>
<dbReference type="PANTHER" id="PTHR43679:SF2">
    <property type="entry name" value="OCTANOYL-[GCVH]:PROTEIN N-OCTANOYLTRANSFERASE"/>
    <property type="match status" value="1"/>
</dbReference>
<dbReference type="Proteomes" id="UP000050482">
    <property type="component" value="Unassembled WGS sequence"/>
</dbReference>
<evidence type="ECO:0000313" key="3">
    <source>
        <dbReference type="Proteomes" id="UP000050482"/>
    </source>
</evidence>
<dbReference type="GO" id="GO:0009249">
    <property type="term" value="P:protein lipoylation"/>
    <property type="evidence" value="ECO:0007669"/>
    <property type="project" value="UniProtKB-ARBA"/>
</dbReference>
<comment type="caution">
    <text evidence="2">The sequence shown here is derived from an EMBL/GenBank/DDBJ whole genome shotgun (WGS) entry which is preliminary data.</text>
</comment>